<evidence type="ECO:0000256" key="7">
    <source>
        <dbReference type="ARBA" id="ARBA00031069"/>
    </source>
</evidence>
<evidence type="ECO:0000256" key="1">
    <source>
        <dbReference type="ARBA" id="ARBA00007450"/>
    </source>
</evidence>
<evidence type="ECO:0000256" key="5">
    <source>
        <dbReference type="ARBA" id="ARBA00022786"/>
    </source>
</evidence>
<dbReference type="Gene3D" id="1.25.40.10">
    <property type="entry name" value="Tetratricopeptide repeat domain"/>
    <property type="match status" value="1"/>
</dbReference>
<keyword evidence="5" id="KW-0833">Ubl conjugation pathway</keyword>
<evidence type="ECO:0000313" key="12">
    <source>
        <dbReference type="Proteomes" id="UP000011087"/>
    </source>
</evidence>
<sequence length="709" mass="78214">MNSKVHFALSPHKVALSVLIQDLCTPENIPPNARPVLSLFLLEHVRPVDDFREMTLSQLCSALSQLHPPLGHALAHQLVRSMRKVDSPDALFDTLQSLELVLQLNVTCEDSAPNLNSSSALGIFVRKVLLTFHTTMFDGLSDLYSKMQRYLEDFSLESQEKMREEKLSTPQDLSHFIHSHASLIERSSQRLHIDPELEKALSKAGDPPGASYLRYLYAMQEGDITAAIDHLHRYFDYGMYGKALKADKAEHRDKPVFHWALLNLAALHFRFGNMAMALQALEECVRLAQHTSDHHCLAHALLWLVRLVGVAGERQLEGQLIRRCILRACQLRMTKLQGEAVLALLKYRLQSTTRKDNALGKPSADAGAVGTIPTSVWDALVACKTLLLETDADADELTNSLSLLESGIWSSYGHFELAHAHGRQPLAFSSSSPAADHACTSFCSSACHEGAFVDPRRALRDICGVKEGFPLAHFHLWLQSAWTLLFARSLYRNQLHRAQVIALQMGSMLISAAESAGLVAAERARKLELEDAMVQLSLACSLEKMGAHDAAFPVALACISKCEQLNLDSLKASAIVLLATLHLYKGLPTKALNLVQSVFPLVMSSGSILERAQAHHLDPCAILLLASTHLSKAVDGYRRLDAYQEVMQSCHLKAMVANKLGEEEDRERAASEFLWASQQLQANKCVPIAPMASLSFASKDELLAAAAEV</sequence>
<keyword evidence="4" id="KW-0498">Mitosis</keyword>
<name>L1JH50_GUITC</name>
<feature type="domain" description="Anaphase-promoting complex subunit 5" evidence="9">
    <location>
        <begin position="212"/>
        <end position="307"/>
    </location>
</feature>
<dbReference type="OMA" id="DTEWALA"/>
<dbReference type="CDD" id="cd16270">
    <property type="entry name" value="Apc5_N"/>
    <property type="match status" value="1"/>
</dbReference>
<reference evidence="10 12" key="1">
    <citation type="journal article" date="2012" name="Nature">
        <title>Algal genomes reveal evolutionary mosaicism and the fate of nucleomorphs.</title>
        <authorList>
            <consortium name="DOE Joint Genome Institute"/>
            <person name="Curtis B.A."/>
            <person name="Tanifuji G."/>
            <person name="Burki F."/>
            <person name="Gruber A."/>
            <person name="Irimia M."/>
            <person name="Maruyama S."/>
            <person name="Arias M.C."/>
            <person name="Ball S.G."/>
            <person name="Gile G.H."/>
            <person name="Hirakawa Y."/>
            <person name="Hopkins J.F."/>
            <person name="Kuo A."/>
            <person name="Rensing S.A."/>
            <person name="Schmutz J."/>
            <person name="Symeonidi A."/>
            <person name="Elias M."/>
            <person name="Eveleigh R.J."/>
            <person name="Herman E.K."/>
            <person name="Klute M.J."/>
            <person name="Nakayama T."/>
            <person name="Obornik M."/>
            <person name="Reyes-Prieto A."/>
            <person name="Armbrust E.V."/>
            <person name="Aves S.J."/>
            <person name="Beiko R.G."/>
            <person name="Coutinho P."/>
            <person name="Dacks J.B."/>
            <person name="Durnford D.G."/>
            <person name="Fast N.M."/>
            <person name="Green B.R."/>
            <person name="Grisdale C.J."/>
            <person name="Hempel F."/>
            <person name="Henrissat B."/>
            <person name="Hoppner M.P."/>
            <person name="Ishida K."/>
            <person name="Kim E."/>
            <person name="Koreny L."/>
            <person name="Kroth P.G."/>
            <person name="Liu Y."/>
            <person name="Malik S.B."/>
            <person name="Maier U.G."/>
            <person name="McRose D."/>
            <person name="Mock T."/>
            <person name="Neilson J.A."/>
            <person name="Onodera N.T."/>
            <person name="Poole A.M."/>
            <person name="Pritham E.J."/>
            <person name="Richards T.A."/>
            <person name="Rocap G."/>
            <person name="Roy S.W."/>
            <person name="Sarai C."/>
            <person name="Schaack S."/>
            <person name="Shirato S."/>
            <person name="Slamovits C.H."/>
            <person name="Spencer D.F."/>
            <person name="Suzuki S."/>
            <person name="Worden A.Z."/>
            <person name="Zauner S."/>
            <person name="Barry K."/>
            <person name="Bell C."/>
            <person name="Bharti A.K."/>
            <person name="Crow J.A."/>
            <person name="Grimwood J."/>
            <person name="Kramer R."/>
            <person name="Lindquist E."/>
            <person name="Lucas S."/>
            <person name="Salamov A."/>
            <person name="McFadden G.I."/>
            <person name="Lane C.E."/>
            <person name="Keeling P.J."/>
            <person name="Gray M.W."/>
            <person name="Grigoriev I.V."/>
            <person name="Archibald J.M."/>
        </authorList>
    </citation>
    <scope>NUCLEOTIDE SEQUENCE</scope>
    <source>
        <strain evidence="10 12">CCMP2712</strain>
    </source>
</reference>
<dbReference type="STRING" id="905079.L1JH50"/>
<dbReference type="Pfam" id="PF12862">
    <property type="entry name" value="ANAPC5"/>
    <property type="match status" value="1"/>
</dbReference>
<dbReference type="GO" id="GO:0045842">
    <property type="term" value="P:positive regulation of mitotic metaphase/anaphase transition"/>
    <property type="evidence" value="ECO:0007669"/>
    <property type="project" value="TreeGrafter"/>
</dbReference>
<dbReference type="SUPFAM" id="SSF48452">
    <property type="entry name" value="TPR-like"/>
    <property type="match status" value="2"/>
</dbReference>
<evidence type="ECO:0000259" key="9">
    <source>
        <dbReference type="Pfam" id="PF12862"/>
    </source>
</evidence>
<dbReference type="eggNOG" id="KOG4322">
    <property type="taxonomic scope" value="Eukaryota"/>
</dbReference>
<evidence type="ECO:0000313" key="10">
    <source>
        <dbReference type="EMBL" id="EKX47662.1"/>
    </source>
</evidence>
<dbReference type="Proteomes" id="UP000011087">
    <property type="component" value="Unassembled WGS sequence"/>
</dbReference>
<dbReference type="HOGENOM" id="CLU_020635_0_0_1"/>
<dbReference type="GO" id="GO:0005680">
    <property type="term" value="C:anaphase-promoting complex"/>
    <property type="evidence" value="ECO:0007669"/>
    <property type="project" value="InterPro"/>
</dbReference>
<dbReference type="GO" id="GO:0031145">
    <property type="term" value="P:anaphase-promoting complex-dependent catabolic process"/>
    <property type="evidence" value="ECO:0007669"/>
    <property type="project" value="TreeGrafter"/>
</dbReference>
<dbReference type="GO" id="GO:0070979">
    <property type="term" value="P:protein K11-linked ubiquitination"/>
    <property type="evidence" value="ECO:0007669"/>
    <property type="project" value="TreeGrafter"/>
</dbReference>
<protein>
    <recommendedName>
        <fullName evidence="2">Anaphase-promoting complex subunit 5</fullName>
    </recommendedName>
    <alternativeName>
        <fullName evidence="7">Cyclosome subunit 5</fullName>
    </alternativeName>
</protein>
<comment type="similarity">
    <text evidence="1">Belongs to the APC5 family.</text>
</comment>
<dbReference type="InterPro" id="IPR011990">
    <property type="entry name" value="TPR-like_helical_dom_sf"/>
</dbReference>
<dbReference type="EMBL" id="JH992989">
    <property type="protein sequence ID" value="EKX47662.1"/>
    <property type="molecule type" value="Genomic_DNA"/>
</dbReference>
<organism evidence="10">
    <name type="scientific">Guillardia theta (strain CCMP2712)</name>
    <name type="common">Cryptophyte</name>
    <dbReference type="NCBI Taxonomy" id="905079"/>
    <lineage>
        <taxon>Eukaryota</taxon>
        <taxon>Cryptophyceae</taxon>
        <taxon>Pyrenomonadales</taxon>
        <taxon>Geminigeraceae</taxon>
        <taxon>Guillardia</taxon>
    </lineage>
</organism>
<dbReference type="OrthoDB" id="2504561at2759"/>
<reference evidence="11" key="3">
    <citation type="submission" date="2016-03" db="UniProtKB">
        <authorList>
            <consortium name="EnsemblProtists"/>
        </authorList>
    </citation>
    <scope>IDENTIFICATION</scope>
</reference>
<keyword evidence="12" id="KW-1185">Reference proteome</keyword>
<dbReference type="InterPro" id="IPR037679">
    <property type="entry name" value="Apc5"/>
</dbReference>
<comment type="function">
    <text evidence="8">Component of the anaphase promoting complex/cyclosome (APC/C), a cell cycle-regulated E3 ubiquitin ligase that controls progression through mitosis and the G1 phase of the cell cycle. The APC/C complex acts by mediating ubiquitination and subsequent degradation of target proteins: it mainly mediates the formation of 'Lys-11'-linked polyubiquitin chains and, to a lower extent, the formation of 'Lys-48'- and 'Lys-63'-linked polyubiquitin chains. The APC/C complex catalyzes assembly of branched 'Lys-11'-/'Lys-48'-linked branched ubiquitin chains on target proteins.</text>
</comment>
<dbReference type="PaxDb" id="55529-EKX47662"/>
<reference evidence="12" key="2">
    <citation type="submission" date="2012-11" db="EMBL/GenBank/DDBJ databases">
        <authorList>
            <person name="Kuo A."/>
            <person name="Curtis B.A."/>
            <person name="Tanifuji G."/>
            <person name="Burki F."/>
            <person name="Gruber A."/>
            <person name="Irimia M."/>
            <person name="Maruyama S."/>
            <person name="Arias M.C."/>
            <person name="Ball S.G."/>
            <person name="Gile G.H."/>
            <person name="Hirakawa Y."/>
            <person name="Hopkins J.F."/>
            <person name="Rensing S.A."/>
            <person name="Schmutz J."/>
            <person name="Symeonidi A."/>
            <person name="Elias M."/>
            <person name="Eveleigh R.J."/>
            <person name="Herman E.K."/>
            <person name="Klute M.J."/>
            <person name="Nakayama T."/>
            <person name="Obornik M."/>
            <person name="Reyes-Prieto A."/>
            <person name="Armbrust E.V."/>
            <person name="Aves S.J."/>
            <person name="Beiko R.G."/>
            <person name="Coutinho P."/>
            <person name="Dacks J.B."/>
            <person name="Durnford D.G."/>
            <person name="Fast N.M."/>
            <person name="Green B.R."/>
            <person name="Grisdale C."/>
            <person name="Hempe F."/>
            <person name="Henrissat B."/>
            <person name="Hoppner M.P."/>
            <person name="Ishida K.-I."/>
            <person name="Kim E."/>
            <person name="Koreny L."/>
            <person name="Kroth P.G."/>
            <person name="Liu Y."/>
            <person name="Malik S.-B."/>
            <person name="Maier U.G."/>
            <person name="McRose D."/>
            <person name="Mock T."/>
            <person name="Neilson J.A."/>
            <person name="Onodera N.T."/>
            <person name="Poole A.M."/>
            <person name="Pritham E.J."/>
            <person name="Richards T.A."/>
            <person name="Rocap G."/>
            <person name="Roy S.W."/>
            <person name="Sarai C."/>
            <person name="Schaack S."/>
            <person name="Shirato S."/>
            <person name="Slamovits C.H."/>
            <person name="Spencer D.F."/>
            <person name="Suzuki S."/>
            <person name="Worden A.Z."/>
            <person name="Zauner S."/>
            <person name="Barry K."/>
            <person name="Bell C."/>
            <person name="Bharti A.K."/>
            <person name="Crow J.A."/>
            <person name="Grimwood J."/>
            <person name="Kramer R."/>
            <person name="Lindquist E."/>
            <person name="Lucas S."/>
            <person name="Salamov A."/>
            <person name="McFadden G.I."/>
            <person name="Lane C.E."/>
            <person name="Keeling P.J."/>
            <person name="Gray M.W."/>
            <person name="Grigoriev I.V."/>
            <person name="Archibald J.M."/>
        </authorList>
    </citation>
    <scope>NUCLEOTIDE SEQUENCE</scope>
    <source>
        <strain evidence="12">CCMP2712</strain>
    </source>
</reference>
<evidence type="ECO:0000256" key="8">
    <source>
        <dbReference type="ARBA" id="ARBA00045696"/>
    </source>
</evidence>
<dbReference type="GeneID" id="17304214"/>
<proteinExistence type="inferred from homology"/>
<dbReference type="AlphaFoldDB" id="L1JH50"/>
<gene>
    <name evidence="10" type="ORF">GUITHDRAFT_137419</name>
</gene>
<dbReference type="EnsemblProtists" id="EKX47662">
    <property type="protein sequence ID" value="EKX47662"/>
    <property type="gene ID" value="GUITHDRAFT_137419"/>
</dbReference>
<dbReference type="GO" id="GO:0051301">
    <property type="term" value="P:cell division"/>
    <property type="evidence" value="ECO:0007669"/>
    <property type="project" value="UniProtKB-KW"/>
</dbReference>
<evidence type="ECO:0000256" key="2">
    <source>
        <dbReference type="ARBA" id="ARBA00016066"/>
    </source>
</evidence>
<accession>L1JH50</accession>
<dbReference type="PANTHER" id="PTHR12830">
    <property type="entry name" value="ANAPHASE-PROMOTING COMPLEX SUBUNIT 5"/>
    <property type="match status" value="1"/>
</dbReference>
<evidence type="ECO:0000313" key="11">
    <source>
        <dbReference type="EnsemblProtists" id="EKX47662"/>
    </source>
</evidence>
<dbReference type="RefSeq" id="XP_005834642.1">
    <property type="nucleotide sequence ID" value="XM_005834585.1"/>
</dbReference>
<evidence type="ECO:0000256" key="6">
    <source>
        <dbReference type="ARBA" id="ARBA00023306"/>
    </source>
</evidence>
<dbReference type="UniPathway" id="UPA00143"/>
<dbReference type="InterPro" id="IPR026000">
    <property type="entry name" value="Apc5_dom"/>
</dbReference>
<keyword evidence="6" id="KW-0131">Cell cycle</keyword>
<dbReference type="KEGG" id="gtt:GUITHDRAFT_137419"/>
<dbReference type="PANTHER" id="PTHR12830:SF9">
    <property type="entry name" value="ANAPHASE-PROMOTING COMPLEX SUBUNIT 5"/>
    <property type="match status" value="1"/>
</dbReference>
<evidence type="ECO:0000256" key="4">
    <source>
        <dbReference type="ARBA" id="ARBA00022776"/>
    </source>
</evidence>
<evidence type="ECO:0000256" key="3">
    <source>
        <dbReference type="ARBA" id="ARBA00022618"/>
    </source>
</evidence>
<keyword evidence="3" id="KW-0132">Cell division</keyword>